<evidence type="ECO:0000256" key="6">
    <source>
        <dbReference type="ARBA" id="ARBA00023157"/>
    </source>
</evidence>
<dbReference type="Pfam" id="PF00090">
    <property type="entry name" value="TSP_1"/>
    <property type="match status" value="4"/>
</dbReference>
<evidence type="ECO:0000256" key="1">
    <source>
        <dbReference type="ARBA" id="ARBA00004613"/>
    </source>
</evidence>
<dbReference type="PANTHER" id="PTHR22906">
    <property type="entry name" value="PROPERDIN"/>
    <property type="match status" value="1"/>
</dbReference>
<dbReference type="Pfam" id="PF00059">
    <property type="entry name" value="Lectin_C"/>
    <property type="match status" value="1"/>
</dbReference>
<name>A0AAV2Q6P7_MEGNR</name>
<dbReference type="InterPro" id="IPR000884">
    <property type="entry name" value="TSP1_rpt"/>
</dbReference>
<dbReference type="InterPro" id="IPR016187">
    <property type="entry name" value="CTDL_fold"/>
</dbReference>
<dbReference type="InterPro" id="IPR052065">
    <property type="entry name" value="Compl_asym_regulator"/>
</dbReference>
<keyword evidence="2" id="KW-0964">Secreted</keyword>
<sequence>MWLTSKRSLTSRATLVVVLMVNIHLATQDDVQQPSNLDILQAITNLQSKITSLETEIFSEIQDLRKKMYSMENFCSETLHYKTALLENSFSELTNNSTQEIKTMIEILAKRDGSWSTWSSWSTCTATCGGGVKQRKRVCDAPAPAHGGSPCPGDAIVQDNCNPDPCPVHGGWSSWSSWGGCNAICGGGVKQRKRVCDAPAPAHGGSPCTGEHTIQDNCNPDPCPVHGGWSSWSSWGGCSATCGGGVKHRKRVCDAPAPAHGGLASLGEETLQDNCNPDPCPVHGGWSSWSSWEGCSATCGGGRQMSSRTCDNPPASNGGYQCAGDRTREENCNTQTCPIVCPEADGFILSAGGQQCLQVFMEQLSWEAAKALCMNKNLVLAKPQDPVELRKYLNGKYGDKWFHVGGRGTGSVFQWRDGTLLDSSSSMWRSGWSRSDYTSSDNCLALVTYNSDIRDYPATPYSSRPCSYTYPFICEVLQE</sequence>
<evidence type="ECO:0000313" key="10">
    <source>
        <dbReference type="EMBL" id="CAL4073759.1"/>
    </source>
</evidence>
<feature type="chain" id="PRO_5043774597" description="C-type lectin domain-containing protein" evidence="8">
    <location>
        <begin position="29"/>
        <end position="479"/>
    </location>
</feature>
<evidence type="ECO:0000256" key="2">
    <source>
        <dbReference type="ARBA" id="ARBA00022525"/>
    </source>
</evidence>
<dbReference type="PANTHER" id="PTHR22906:SF21">
    <property type="entry name" value="SEMA DOMAIN-CONTAINING PROTEIN"/>
    <property type="match status" value="1"/>
</dbReference>
<dbReference type="PROSITE" id="PS50041">
    <property type="entry name" value="C_TYPE_LECTIN_2"/>
    <property type="match status" value="1"/>
</dbReference>
<dbReference type="Gene3D" id="2.20.100.10">
    <property type="entry name" value="Thrombospondin type-1 (TSP1) repeat"/>
    <property type="match status" value="4"/>
</dbReference>
<evidence type="ECO:0000256" key="8">
    <source>
        <dbReference type="SAM" id="SignalP"/>
    </source>
</evidence>
<proteinExistence type="predicted"/>
<dbReference type="SUPFAM" id="SSF82895">
    <property type="entry name" value="TSP-1 type 1 repeat"/>
    <property type="match status" value="4"/>
</dbReference>
<keyword evidence="6" id="KW-1015">Disulfide bond</keyword>
<evidence type="ECO:0000256" key="5">
    <source>
        <dbReference type="ARBA" id="ARBA00022737"/>
    </source>
</evidence>
<dbReference type="InterPro" id="IPR016186">
    <property type="entry name" value="C-type_lectin-like/link_sf"/>
</dbReference>
<dbReference type="AlphaFoldDB" id="A0AAV2Q6P7"/>
<evidence type="ECO:0000256" key="7">
    <source>
        <dbReference type="ARBA" id="ARBA00023180"/>
    </source>
</evidence>
<evidence type="ECO:0000256" key="4">
    <source>
        <dbReference type="ARBA" id="ARBA00022729"/>
    </source>
</evidence>
<dbReference type="CDD" id="cd00037">
    <property type="entry name" value="CLECT"/>
    <property type="match status" value="1"/>
</dbReference>
<keyword evidence="3" id="KW-0245">EGF-like domain</keyword>
<keyword evidence="5" id="KW-0677">Repeat</keyword>
<dbReference type="Proteomes" id="UP001497623">
    <property type="component" value="Unassembled WGS sequence"/>
</dbReference>
<dbReference type="FunFam" id="2.20.100.10:FF:000001">
    <property type="entry name" value="semaphorin-5A isoform X1"/>
    <property type="match status" value="3"/>
</dbReference>
<gene>
    <name evidence="10" type="ORF">MNOR_LOCUS9246</name>
</gene>
<evidence type="ECO:0000256" key="3">
    <source>
        <dbReference type="ARBA" id="ARBA00022536"/>
    </source>
</evidence>
<comment type="subcellular location">
    <subcellularLocation>
        <location evidence="1">Secreted</location>
    </subcellularLocation>
</comment>
<dbReference type="SMART" id="SM00034">
    <property type="entry name" value="CLECT"/>
    <property type="match status" value="1"/>
</dbReference>
<dbReference type="InterPro" id="IPR001304">
    <property type="entry name" value="C-type_lectin-like"/>
</dbReference>
<dbReference type="SMART" id="SM00209">
    <property type="entry name" value="TSP1"/>
    <property type="match status" value="4"/>
</dbReference>
<dbReference type="PRINTS" id="PR01705">
    <property type="entry name" value="TSP1REPEAT"/>
</dbReference>
<feature type="domain" description="C-type lectin" evidence="9">
    <location>
        <begin position="352"/>
        <end position="475"/>
    </location>
</feature>
<dbReference type="PROSITE" id="PS50092">
    <property type="entry name" value="TSP1"/>
    <property type="match status" value="4"/>
</dbReference>
<keyword evidence="7" id="KW-0325">Glycoprotein</keyword>
<comment type="caution">
    <text evidence="10">The sequence shown here is derived from an EMBL/GenBank/DDBJ whole genome shotgun (WGS) entry which is preliminary data.</text>
</comment>
<protein>
    <recommendedName>
        <fullName evidence="9">C-type lectin domain-containing protein</fullName>
    </recommendedName>
</protein>
<keyword evidence="11" id="KW-1185">Reference proteome</keyword>
<evidence type="ECO:0000313" key="11">
    <source>
        <dbReference type="Proteomes" id="UP001497623"/>
    </source>
</evidence>
<dbReference type="GO" id="GO:0005576">
    <property type="term" value="C:extracellular region"/>
    <property type="evidence" value="ECO:0007669"/>
    <property type="project" value="UniProtKB-SubCell"/>
</dbReference>
<keyword evidence="4 8" id="KW-0732">Signal</keyword>
<reference evidence="10 11" key="1">
    <citation type="submission" date="2024-05" db="EMBL/GenBank/DDBJ databases">
        <authorList>
            <person name="Wallberg A."/>
        </authorList>
    </citation>
    <scope>NUCLEOTIDE SEQUENCE [LARGE SCALE GENOMIC DNA]</scope>
</reference>
<dbReference type="SUPFAM" id="SSF56436">
    <property type="entry name" value="C-type lectin-like"/>
    <property type="match status" value="1"/>
</dbReference>
<dbReference type="Gene3D" id="3.10.100.10">
    <property type="entry name" value="Mannose-Binding Protein A, subunit A"/>
    <property type="match status" value="1"/>
</dbReference>
<dbReference type="InterPro" id="IPR036383">
    <property type="entry name" value="TSP1_rpt_sf"/>
</dbReference>
<dbReference type="FunFam" id="2.20.100.10:FF:000067">
    <property type="entry name" value="Hemicentin 1"/>
    <property type="match status" value="1"/>
</dbReference>
<evidence type="ECO:0000259" key="9">
    <source>
        <dbReference type="PROSITE" id="PS50041"/>
    </source>
</evidence>
<organism evidence="10 11">
    <name type="scientific">Meganyctiphanes norvegica</name>
    <name type="common">Northern krill</name>
    <name type="synonym">Thysanopoda norvegica</name>
    <dbReference type="NCBI Taxonomy" id="48144"/>
    <lineage>
        <taxon>Eukaryota</taxon>
        <taxon>Metazoa</taxon>
        <taxon>Ecdysozoa</taxon>
        <taxon>Arthropoda</taxon>
        <taxon>Crustacea</taxon>
        <taxon>Multicrustacea</taxon>
        <taxon>Malacostraca</taxon>
        <taxon>Eumalacostraca</taxon>
        <taxon>Eucarida</taxon>
        <taxon>Euphausiacea</taxon>
        <taxon>Euphausiidae</taxon>
        <taxon>Meganyctiphanes</taxon>
    </lineage>
</organism>
<accession>A0AAV2Q6P7</accession>
<feature type="signal peptide" evidence="8">
    <location>
        <begin position="1"/>
        <end position="28"/>
    </location>
</feature>
<dbReference type="EMBL" id="CAXKWB010004440">
    <property type="protein sequence ID" value="CAL4073759.1"/>
    <property type="molecule type" value="Genomic_DNA"/>
</dbReference>